<name>A0A813K0W4_POLGL</name>
<dbReference type="Proteomes" id="UP000626109">
    <property type="component" value="Unassembled WGS sequence"/>
</dbReference>
<dbReference type="AlphaFoldDB" id="A0A813K0W4"/>
<dbReference type="EMBL" id="CAJNNW010027129">
    <property type="protein sequence ID" value="CAE8689772.1"/>
    <property type="molecule type" value="Genomic_DNA"/>
</dbReference>
<feature type="region of interest" description="Disordered" evidence="1">
    <location>
        <begin position="117"/>
        <end position="197"/>
    </location>
</feature>
<evidence type="ECO:0000256" key="1">
    <source>
        <dbReference type="SAM" id="MobiDB-lite"/>
    </source>
</evidence>
<protein>
    <submittedName>
        <fullName evidence="2">Uncharacterized protein</fullName>
    </submittedName>
</protein>
<accession>A0A813K0W4</accession>
<organism evidence="2 3">
    <name type="scientific">Polarella glacialis</name>
    <name type="common">Dinoflagellate</name>
    <dbReference type="NCBI Taxonomy" id="89957"/>
    <lineage>
        <taxon>Eukaryota</taxon>
        <taxon>Sar</taxon>
        <taxon>Alveolata</taxon>
        <taxon>Dinophyceae</taxon>
        <taxon>Suessiales</taxon>
        <taxon>Suessiaceae</taxon>
        <taxon>Polarella</taxon>
    </lineage>
</organism>
<feature type="compositionally biased region" description="Polar residues" evidence="1">
    <location>
        <begin position="144"/>
        <end position="163"/>
    </location>
</feature>
<sequence>MHPGASEQHGLPFPLLVPASLESQRDHVAMQAHLKAYFASCKAIYHIQCRQLSMCDADERDLISLMWDHTPSDELLSLVTHGSAGDSINGAQLISALALPGEVRRHPADAAAQRFRRHSDRQVQNTGAPRDTSFAKSGDVIGRGTNNQKTPATDSTDSTSCNLAPQVARRAELGKGSRRVGRAKGKGKGKAPALPDGVSEVSRDDLFGDGTAIKVRDVSIKKDGSLIKRSLCQVEEHRLWLNLDAYDMRSSRQQLAARGLDLAMAKTVNITKDIAEGFPRGTAEPAWEPDMFWFPRYFPPGTDQVTASHLVFTYTGDPSRGELSAEAVTRGIRSHTYTGASRWV</sequence>
<feature type="compositionally biased region" description="Basic residues" evidence="1">
    <location>
        <begin position="176"/>
        <end position="189"/>
    </location>
</feature>
<proteinExistence type="predicted"/>
<comment type="caution">
    <text evidence="2">The sequence shown here is derived from an EMBL/GenBank/DDBJ whole genome shotgun (WGS) entry which is preliminary data.</text>
</comment>
<gene>
    <name evidence="2" type="ORF">PGLA2088_LOCUS26614</name>
</gene>
<evidence type="ECO:0000313" key="2">
    <source>
        <dbReference type="EMBL" id="CAE8689772.1"/>
    </source>
</evidence>
<reference evidence="2" key="1">
    <citation type="submission" date="2021-02" db="EMBL/GenBank/DDBJ databases">
        <authorList>
            <person name="Dougan E. K."/>
            <person name="Rhodes N."/>
            <person name="Thang M."/>
            <person name="Chan C."/>
        </authorList>
    </citation>
    <scope>NUCLEOTIDE SEQUENCE</scope>
</reference>
<evidence type="ECO:0000313" key="3">
    <source>
        <dbReference type="Proteomes" id="UP000626109"/>
    </source>
</evidence>